<accession>A0A2Z4U9P6</accession>
<dbReference type="OrthoDB" id="9808281at2"/>
<dbReference type="InterPro" id="IPR008278">
    <property type="entry name" value="4-PPantetheinyl_Trfase_dom"/>
</dbReference>
<keyword evidence="5" id="KW-1185">Reference proteome</keyword>
<dbReference type="Gene3D" id="3.90.470.20">
    <property type="entry name" value="4'-phosphopantetheinyl transferase domain"/>
    <property type="match status" value="1"/>
</dbReference>
<protein>
    <recommendedName>
        <fullName evidence="3">4'-phosphopantetheinyl transferase domain-containing protein</fullName>
    </recommendedName>
</protein>
<dbReference type="EMBL" id="CP030280">
    <property type="protein sequence ID" value="AWY97766.1"/>
    <property type="molecule type" value="Genomic_DNA"/>
</dbReference>
<evidence type="ECO:0000256" key="2">
    <source>
        <dbReference type="ARBA" id="ARBA00022679"/>
    </source>
</evidence>
<dbReference type="GO" id="GO:0005829">
    <property type="term" value="C:cytosol"/>
    <property type="evidence" value="ECO:0007669"/>
    <property type="project" value="TreeGrafter"/>
</dbReference>
<reference evidence="5" key="1">
    <citation type="submission" date="2018-06" db="EMBL/GenBank/DDBJ databases">
        <title>Description of Blautia argi sp. nov., a new anaerobic isolated from dog feces.</title>
        <authorList>
            <person name="Chang Y.-H."/>
            <person name="Paek J."/>
            <person name="Shin Y."/>
        </authorList>
    </citation>
    <scope>NUCLEOTIDE SEQUENCE [LARGE SCALE GENOMIC DNA]</scope>
    <source>
        <strain evidence="5">KCTC 15426</strain>
    </source>
</reference>
<dbReference type="KEGG" id="blau:DQQ01_05960"/>
<dbReference type="GO" id="GO:0019878">
    <property type="term" value="P:lysine biosynthetic process via aminoadipic acid"/>
    <property type="evidence" value="ECO:0007669"/>
    <property type="project" value="TreeGrafter"/>
</dbReference>
<dbReference type="GO" id="GO:0000287">
    <property type="term" value="F:magnesium ion binding"/>
    <property type="evidence" value="ECO:0007669"/>
    <property type="project" value="InterPro"/>
</dbReference>
<gene>
    <name evidence="4" type="ORF">DQQ01_05960</name>
</gene>
<evidence type="ECO:0000313" key="4">
    <source>
        <dbReference type="EMBL" id="AWY97766.1"/>
    </source>
</evidence>
<comment type="similarity">
    <text evidence="1">Belongs to the P-Pant transferase superfamily. Gsp/Sfp/HetI/AcpT family.</text>
</comment>
<name>A0A2Z4U9P6_9FIRM</name>
<organism evidence="4 5">
    <name type="scientific">Blautia argi</name>
    <dbReference type="NCBI Taxonomy" id="1912897"/>
    <lineage>
        <taxon>Bacteria</taxon>
        <taxon>Bacillati</taxon>
        <taxon>Bacillota</taxon>
        <taxon>Clostridia</taxon>
        <taxon>Lachnospirales</taxon>
        <taxon>Lachnospiraceae</taxon>
        <taxon>Blautia</taxon>
    </lineage>
</organism>
<evidence type="ECO:0000259" key="3">
    <source>
        <dbReference type="Pfam" id="PF01648"/>
    </source>
</evidence>
<dbReference type="AlphaFoldDB" id="A0A2Z4U9P6"/>
<evidence type="ECO:0000313" key="5">
    <source>
        <dbReference type="Proteomes" id="UP000250003"/>
    </source>
</evidence>
<dbReference type="InterPro" id="IPR037143">
    <property type="entry name" value="4-PPantetheinyl_Trfase_dom_sf"/>
</dbReference>
<keyword evidence="2" id="KW-0808">Transferase</keyword>
<dbReference type="InterPro" id="IPR050559">
    <property type="entry name" value="P-Pant_transferase_sf"/>
</dbReference>
<evidence type="ECO:0000256" key="1">
    <source>
        <dbReference type="ARBA" id="ARBA00010990"/>
    </source>
</evidence>
<dbReference type="SUPFAM" id="SSF56214">
    <property type="entry name" value="4'-phosphopantetheinyl transferase"/>
    <property type="match status" value="2"/>
</dbReference>
<proteinExistence type="inferred from homology"/>
<feature type="domain" description="4'-phosphopantetheinyl transferase" evidence="3">
    <location>
        <begin position="126"/>
        <end position="190"/>
    </location>
</feature>
<dbReference type="PANTHER" id="PTHR12215">
    <property type="entry name" value="PHOSPHOPANTETHEINE TRANSFERASE"/>
    <property type="match status" value="1"/>
</dbReference>
<dbReference type="Proteomes" id="UP000250003">
    <property type="component" value="Chromosome"/>
</dbReference>
<dbReference type="GO" id="GO:0008897">
    <property type="term" value="F:holo-[acyl-carrier-protein] synthase activity"/>
    <property type="evidence" value="ECO:0007669"/>
    <property type="project" value="InterPro"/>
</dbReference>
<dbReference type="Pfam" id="PF01648">
    <property type="entry name" value="ACPS"/>
    <property type="match status" value="1"/>
</dbReference>
<sequence length="237" mass="27499">MRKSWSLPDFLQKLEFRRKEETAMKQDRAVIHIYTGRVQELTEDCVKENKRQSICGLRLLAYALLDTGHKEVFCEKNPEEEVAEYLTGRIKRRAQGKPYFPAYSSVFFNISHTGEYAACAVAEAECGLDIQRVQPIKRERLLQRTLSEAEYRLVLKSEDRDRTFCCLWTQKESFLKLTGEGLTRDLRTLEKPVWYEPFTPFEQVEGCISADSLSSCVYKKVTGEVYREKLLAELGSL</sequence>
<dbReference type="PANTHER" id="PTHR12215:SF10">
    <property type="entry name" value="L-AMINOADIPATE-SEMIALDEHYDE DEHYDROGENASE-PHOSPHOPANTETHEINYL TRANSFERASE"/>
    <property type="match status" value="1"/>
</dbReference>